<reference evidence="2 3" key="1">
    <citation type="submission" date="2024-04" db="EMBL/GenBank/DDBJ databases">
        <authorList>
            <person name="Fracassetti M."/>
        </authorList>
    </citation>
    <scope>NUCLEOTIDE SEQUENCE [LARGE SCALE GENOMIC DNA]</scope>
</reference>
<evidence type="ECO:0000256" key="1">
    <source>
        <dbReference type="SAM" id="MobiDB-lite"/>
    </source>
</evidence>
<name>A0AAV2FDD3_9ROSI</name>
<dbReference type="Proteomes" id="UP001497516">
    <property type="component" value="Chromosome 6"/>
</dbReference>
<accession>A0AAV2FDD3</accession>
<dbReference type="AlphaFoldDB" id="A0AAV2FDD3"/>
<evidence type="ECO:0000313" key="3">
    <source>
        <dbReference type="Proteomes" id="UP001497516"/>
    </source>
</evidence>
<proteinExistence type="predicted"/>
<gene>
    <name evidence="2" type="ORF">LTRI10_LOCUS36677</name>
</gene>
<feature type="region of interest" description="Disordered" evidence="1">
    <location>
        <begin position="63"/>
        <end position="83"/>
    </location>
</feature>
<keyword evidence="3" id="KW-1185">Reference proteome</keyword>
<dbReference type="EMBL" id="OZ034819">
    <property type="protein sequence ID" value="CAL1396299.1"/>
    <property type="molecule type" value="Genomic_DNA"/>
</dbReference>
<feature type="compositionally biased region" description="Polar residues" evidence="1">
    <location>
        <begin position="63"/>
        <end position="75"/>
    </location>
</feature>
<evidence type="ECO:0000313" key="2">
    <source>
        <dbReference type="EMBL" id="CAL1396299.1"/>
    </source>
</evidence>
<organism evidence="2 3">
    <name type="scientific">Linum trigynum</name>
    <dbReference type="NCBI Taxonomy" id="586398"/>
    <lineage>
        <taxon>Eukaryota</taxon>
        <taxon>Viridiplantae</taxon>
        <taxon>Streptophyta</taxon>
        <taxon>Embryophyta</taxon>
        <taxon>Tracheophyta</taxon>
        <taxon>Spermatophyta</taxon>
        <taxon>Magnoliopsida</taxon>
        <taxon>eudicotyledons</taxon>
        <taxon>Gunneridae</taxon>
        <taxon>Pentapetalae</taxon>
        <taxon>rosids</taxon>
        <taxon>fabids</taxon>
        <taxon>Malpighiales</taxon>
        <taxon>Linaceae</taxon>
        <taxon>Linum</taxon>
    </lineage>
</organism>
<sequence>MSPPSLDNLPAVMAAVEATLTTTISQQFAELRSIIANLAQSTTTKYEALEQRVEALERHSTSVTTMLEPLSTTPAKPTVVMMT</sequence>
<protein>
    <submittedName>
        <fullName evidence="2">Uncharacterized protein</fullName>
    </submittedName>
</protein>